<evidence type="ECO:0000256" key="1">
    <source>
        <dbReference type="ARBA" id="ARBA00004123"/>
    </source>
</evidence>
<gene>
    <name evidence="5" type="ORF">LTR05_003338</name>
</gene>
<dbReference type="PANTHER" id="PTHR15052:SF2">
    <property type="entry name" value="GENERAL TRANSCRIPTION FACTOR 3C POLYPEPTIDE 2"/>
    <property type="match status" value="1"/>
</dbReference>
<dbReference type="InterPro" id="IPR015943">
    <property type="entry name" value="WD40/YVTN_repeat-like_dom_sf"/>
</dbReference>
<dbReference type="InterPro" id="IPR036322">
    <property type="entry name" value="WD40_repeat_dom_sf"/>
</dbReference>
<dbReference type="SUPFAM" id="SSF50978">
    <property type="entry name" value="WD40 repeat-like"/>
    <property type="match status" value="1"/>
</dbReference>
<evidence type="ECO:0000256" key="4">
    <source>
        <dbReference type="SAM" id="MobiDB-lite"/>
    </source>
</evidence>
<dbReference type="GO" id="GO:0005634">
    <property type="term" value="C:nucleus"/>
    <property type="evidence" value="ECO:0007669"/>
    <property type="project" value="UniProtKB-SubCell"/>
</dbReference>
<evidence type="ECO:0000313" key="6">
    <source>
        <dbReference type="Proteomes" id="UP001309876"/>
    </source>
</evidence>
<comment type="caution">
    <text evidence="5">The sequence shown here is derived from an EMBL/GenBank/DDBJ whole genome shotgun (WGS) entry which is preliminary data.</text>
</comment>
<name>A0AAN7YJV3_9EURO</name>
<dbReference type="Gene3D" id="2.130.10.10">
    <property type="entry name" value="YVTN repeat-like/Quinoprotein amine dehydrogenase"/>
    <property type="match status" value="1"/>
</dbReference>
<keyword evidence="3" id="KW-0539">Nucleus</keyword>
<evidence type="ECO:0000256" key="3">
    <source>
        <dbReference type="ARBA" id="ARBA00023242"/>
    </source>
</evidence>
<comment type="subcellular location">
    <subcellularLocation>
        <location evidence="1">Nucleus</location>
    </subcellularLocation>
</comment>
<evidence type="ECO:0000313" key="5">
    <source>
        <dbReference type="EMBL" id="KAK5089114.1"/>
    </source>
</evidence>
<keyword evidence="2" id="KW-0804">Transcription</keyword>
<feature type="region of interest" description="Disordered" evidence="4">
    <location>
        <begin position="674"/>
        <end position="714"/>
    </location>
</feature>
<dbReference type="GO" id="GO:0000127">
    <property type="term" value="C:transcription factor TFIIIC complex"/>
    <property type="evidence" value="ECO:0007669"/>
    <property type="project" value="TreeGrafter"/>
</dbReference>
<dbReference type="InterPro" id="IPR052416">
    <property type="entry name" value="GTF3C_component"/>
</dbReference>
<keyword evidence="6" id="KW-1185">Reference proteome</keyword>
<reference evidence="5 6" key="1">
    <citation type="submission" date="2023-08" db="EMBL/GenBank/DDBJ databases">
        <title>Black Yeasts Isolated from many extreme environments.</title>
        <authorList>
            <person name="Coleine C."/>
            <person name="Stajich J.E."/>
            <person name="Selbmann L."/>
        </authorList>
    </citation>
    <scope>NUCLEOTIDE SEQUENCE [LARGE SCALE GENOMIC DNA]</scope>
    <source>
        <strain evidence="5 6">CCFEE 5910</strain>
    </source>
</reference>
<dbReference type="Proteomes" id="UP001309876">
    <property type="component" value="Unassembled WGS sequence"/>
</dbReference>
<protein>
    <submittedName>
        <fullName evidence="5">Uncharacterized protein</fullName>
    </submittedName>
</protein>
<feature type="compositionally biased region" description="Low complexity" evidence="4">
    <location>
        <begin position="36"/>
        <end position="52"/>
    </location>
</feature>
<proteinExistence type="predicted"/>
<dbReference type="AlphaFoldDB" id="A0AAN7YJV3"/>
<sequence>MAVPETPRRSGRQRKANPRYEDQIEWTEDIVRTLRAESNSPDRSSESSAPESVQKTHDVNFDDNAGPGDLVEHAEVQADADLSNAAESSVATSEEDEREDDLVIRDTHLSPRSAVVRRPKHKEIAREKGLRSRMFPEGSDKLRGAISKTYFDNFGPELQDLFPVLRSRDVWHLDPRDSVLPSRASIEKAVQYEAQGKYLSLKVIQEDDVEQNPRSKNLQPPLFTDSAQIARAVTSQNPYQISGSENKVNNEVVLGPWNQSQKYKVEPLKPFDITEAYSKPSVPQLAATRNRPHRGWLVNLGARPHCLAWASIRTDLQYLAVSFRGTKPQRDSTAQHSPRPSSAFIPSPGYHSIIQILKVGADPGQAEEAARLSRDLDKAPQLYHQLHMEWGDIIKFEWLPLLDDAETIHTRSLVILSSDGNIRIVNIELTASTIQYIEKPHLIAEPPTGTIFTCFCTPSPIDLIAGDTIGKIHLFVIDNSSSTSLTAYTTIHIHHTYIMSLTTVTDHPTFLASQSAAGEIILTDLRAPSQDRVVTRKARLPTRNLAYYPFARSFLTTSDTSGNSEPSGTSLSTVVSHSMRHFNQYNTLLKLPECSGICTSLAVSPFHPIVLVANASGSVFASNCLKRMLPISHFAKGEKILSWMVKIWEVEWRELEVEDGHAVKEVSTMELDNPAATDNSCDLDKRQDTSTLNGSDLAAPTQDYGPQDNPATEPIDIFYGRPTRRGLTRFYEGFQPDKVDLGPKAHSTTGATSQIILPEEQAVTAMCWNANPRFSGWAAVGWGSGLLVVRDLSHDVA</sequence>
<dbReference type="GO" id="GO:0006383">
    <property type="term" value="P:transcription by RNA polymerase III"/>
    <property type="evidence" value="ECO:0007669"/>
    <property type="project" value="TreeGrafter"/>
</dbReference>
<dbReference type="PANTHER" id="PTHR15052">
    <property type="entry name" value="RNA POLYMERASE III TRANSCRIPTION INITIATION FACTOR COMPLEX SUBUNIT"/>
    <property type="match status" value="1"/>
</dbReference>
<evidence type="ECO:0000256" key="2">
    <source>
        <dbReference type="ARBA" id="ARBA00023163"/>
    </source>
</evidence>
<dbReference type="EMBL" id="JAVRRJ010000002">
    <property type="protein sequence ID" value="KAK5089114.1"/>
    <property type="molecule type" value="Genomic_DNA"/>
</dbReference>
<feature type="region of interest" description="Disordered" evidence="4">
    <location>
        <begin position="1"/>
        <end position="101"/>
    </location>
</feature>
<organism evidence="5 6">
    <name type="scientific">Lithohypha guttulata</name>
    <dbReference type="NCBI Taxonomy" id="1690604"/>
    <lineage>
        <taxon>Eukaryota</taxon>
        <taxon>Fungi</taxon>
        <taxon>Dikarya</taxon>
        <taxon>Ascomycota</taxon>
        <taxon>Pezizomycotina</taxon>
        <taxon>Eurotiomycetes</taxon>
        <taxon>Chaetothyriomycetidae</taxon>
        <taxon>Chaetothyriales</taxon>
        <taxon>Trichomeriaceae</taxon>
        <taxon>Lithohypha</taxon>
    </lineage>
</organism>
<accession>A0AAN7YJV3</accession>